<gene>
    <name evidence="2" type="primary">ND6</name>
</gene>
<protein>
    <submittedName>
        <fullName evidence="2">NADH dehydrogenase subunit 6</fullName>
    </submittedName>
</protein>
<feature type="transmembrane region" description="Helical" evidence="1">
    <location>
        <begin position="124"/>
        <end position="143"/>
    </location>
</feature>
<keyword evidence="1" id="KW-1133">Transmembrane helix</keyword>
<dbReference type="AlphaFoldDB" id="A0A075DST8"/>
<keyword evidence="1" id="KW-0472">Membrane</keyword>
<organism evidence="2">
    <name type="scientific">Aplysia kurodai</name>
    <name type="common">Kuroda's sea hare</name>
    <dbReference type="NCBI Taxonomy" id="6501"/>
    <lineage>
        <taxon>Eukaryota</taxon>
        <taxon>Metazoa</taxon>
        <taxon>Spiralia</taxon>
        <taxon>Lophotrochozoa</taxon>
        <taxon>Mollusca</taxon>
        <taxon>Gastropoda</taxon>
        <taxon>Heterobranchia</taxon>
        <taxon>Euthyneura</taxon>
        <taxon>Tectipleura</taxon>
        <taxon>Aplysiida</taxon>
        <taxon>Aplysioidea</taxon>
        <taxon>Aplysiidae</taxon>
        <taxon>Aplysia</taxon>
    </lineage>
</organism>
<reference evidence="2" key="1">
    <citation type="submission" date="2014-02" db="EMBL/GenBank/DDBJ databases">
        <authorList>
            <person name="An H."/>
            <person name="Kim C.-B."/>
            <person name="Jung D."/>
        </authorList>
    </citation>
    <scope>NUCLEOTIDE SEQUENCE</scope>
</reference>
<accession>A0A075DST8</accession>
<evidence type="ECO:0000256" key="1">
    <source>
        <dbReference type="SAM" id="Phobius"/>
    </source>
</evidence>
<geneLocation type="mitochondrion" evidence="2"/>
<dbReference type="EMBL" id="KJ415053">
    <property type="protein sequence ID" value="AHX02658.1"/>
    <property type="molecule type" value="Genomic_DNA"/>
</dbReference>
<feature type="transmembrane region" description="Helical" evidence="1">
    <location>
        <begin position="51"/>
        <end position="72"/>
    </location>
</feature>
<proteinExistence type="predicted"/>
<evidence type="ECO:0000313" key="2">
    <source>
        <dbReference type="EMBL" id="AHX02658.1"/>
    </source>
</evidence>
<keyword evidence="2" id="KW-0496">Mitochondrion</keyword>
<keyword evidence="1" id="KW-0812">Transmembrane</keyword>
<feature type="transmembrane region" description="Helical" evidence="1">
    <location>
        <begin position="84"/>
        <end position="104"/>
    </location>
</feature>
<sequence>MNLKILLLTTFILLTTFPLYKNPVSLGAVLVLISLCLVSLASLFSSWWYSYVLFLVYIGGLLVMFIYVCLVSSNYPFYINSNQITLSLVISLGGSYIMSLKPMTMSFLGGGLWDSGSNLVSDTSLSLFVGLVVLLLLMLLVVVRSSGAGAVIVGGE</sequence>
<name>A0A075DST8_APLKU</name>